<reference evidence="1 2" key="1">
    <citation type="submission" date="2018-08" db="EMBL/GenBank/DDBJ databases">
        <title>A genome reference for cultivated species of the human gut microbiota.</title>
        <authorList>
            <person name="Zou Y."/>
            <person name="Xue W."/>
            <person name="Luo G."/>
        </authorList>
    </citation>
    <scope>NUCLEOTIDE SEQUENCE [LARGE SCALE GENOMIC DNA]</scope>
    <source>
        <strain evidence="1 2">AM28-23</strain>
    </source>
</reference>
<proteinExistence type="predicted"/>
<dbReference type="Pfam" id="PF11007">
    <property type="entry name" value="CotJA"/>
    <property type="match status" value="1"/>
</dbReference>
<gene>
    <name evidence="1" type="ORF">DW740_06500</name>
</gene>
<dbReference type="EMBL" id="QSKF01000004">
    <property type="protein sequence ID" value="RHE40534.1"/>
    <property type="molecule type" value="Genomic_DNA"/>
</dbReference>
<dbReference type="InterPro" id="IPR020256">
    <property type="entry name" value="Spore_coat_CotJA"/>
</dbReference>
<dbReference type="RefSeq" id="WP_118049469.1">
    <property type="nucleotide sequence ID" value="NZ_CABJFK010000004.1"/>
</dbReference>
<sequence length="94" mass="10845">MENYQMRRGCGRPYNTTCGMGNQRELPCARRTITEKPIAYGKEMYTHIDQMEPAMAYVPYQNFTTTYDLGYALQVGTVFPQLCKPFCGKRGKQK</sequence>
<accession>A0A414J7R6</accession>
<evidence type="ECO:0000313" key="2">
    <source>
        <dbReference type="Proteomes" id="UP000283745"/>
    </source>
</evidence>
<dbReference type="AlphaFoldDB" id="A0A414J7R6"/>
<evidence type="ECO:0000313" key="1">
    <source>
        <dbReference type="EMBL" id="RHE40534.1"/>
    </source>
</evidence>
<organism evidence="1 2">
    <name type="scientific">Blautia obeum</name>
    <dbReference type="NCBI Taxonomy" id="40520"/>
    <lineage>
        <taxon>Bacteria</taxon>
        <taxon>Bacillati</taxon>
        <taxon>Bacillota</taxon>
        <taxon>Clostridia</taxon>
        <taxon>Lachnospirales</taxon>
        <taxon>Lachnospiraceae</taxon>
        <taxon>Blautia</taxon>
    </lineage>
</organism>
<name>A0A414J7R6_9FIRM</name>
<dbReference type="Proteomes" id="UP000283745">
    <property type="component" value="Unassembled WGS sequence"/>
</dbReference>
<comment type="caution">
    <text evidence="1">The sequence shown here is derived from an EMBL/GenBank/DDBJ whole genome shotgun (WGS) entry which is preliminary data.</text>
</comment>
<protein>
    <submittedName>
        <fullName evidence="1">Spore coat associated protein CotJA</fullName>
    </submittedName>
</protein>